<dbReference type="EMBL" id="WUBL01000216">
    <property type="protein sequence ID" value="KAF2963308.1"/>
    <property type="molecule type" value="Genomic_DNA"/>
</dbReference>
<organism evidence="1 2">
    <name type="scientific">Xylaria multiplex</name>
    <dbReference type="NCBI Taxonomy" id="323545"/>
    <lineage>
        <taxon>Eukaryota</taxon>
        <taxon>Fungi</taxon>
        <taxon>Dikarya</taxon>
        <taxon>Ascomycota</taxon>
        <taxon>Pezizomycotina</taxon>
        <taxon>Sordariomycetes</taxon>
        <taxon>Xylariomycetidae</taxon>
        <taxon>Xylariales</taxon>
        <taxon>Xylariaceae</taxon>
        <taxon>Xylaria</taxon>
    </lineage>
</organism>
<accession>A0A7C8MIP3</accession>
<proteinExistence type="predicted"/>
<gene>
    <name evidence="1" type="ORF">GQX73_g10266</name>
</gene>
<name>A0A7C8MIP3_9PEZI</name>
<evidence type="ECO:0008006" key="3">
    <source>
        <dbReference type="Google" id="ProtNLM"/>
    </source>
</evidence>
<dbReference type="AlphaFoldDB" id="A0A7C8MIP3"/>
<comment type="caution">
    <text evidence="1">The sequence shown here is derived from an EMBL/GenBank/DDBJ whole genome shotgun (WGS) entry which is preliminary data.</text>
</comment>
<sequence>MRLFCTVENGETLEIQAAIQRHPYETRGLLIDALLFCQEEILADTLDTLSVTQSLRQVLAHFSGDQEKHVKSYMLSRRLDTRAQVLPRAGLIASALQIGGPIALLAVFYATHDAHRNIGNRKTLELLLSSVQDQSQQELFRRASQFPVHSSFNSWYNKLLDKDLDTLGVACLLRCLGAEYIPRIIFSRLDSMRKTWGQDGEVQLHPSHITPVVESQEVLQVALQKLETLGFAKTTFDTIRINDRLASCVDNRPEILAWKARAIQLLVHILPIHPVLDQNYAALHEAMLPLLMHVIPYFHEPQVLSVLMQSTAPGPGLHEAAELCIATSYFSHFDWKKKVLNAAGLIVQAYNDIYPHSQTNVVFRVRLALREAHCSMSQNASILDDISSKLTFLRDTAWANAFGADLALFAATQCIQRGDLLSAHYHLSSFTPTFGSSLERVQQTKIVAMRGLVYRFQGDFQKAYETLTSFDDLTTNSTKISSHLGAVMCELGQQDGAIAKSHRWLQLCASTTSKAAVHARLLLANASLIGGLREVLSRQPWSYSSCQDIKAIYQDLSAVDGLDWFVRIAILIGIAITEHVIGNLDHATHAWDAVRSLCEEVRLGPGYTQMMVEFSLAVLKFQQGRAARPTTPQKGIAQQFYFTGFGTIWPDVLCSWLAD</sequence>
<evidence type="ECO:0000313" key="1">
    <source>
        <dbReference type="EMBL" id="KAF2963308.1"/>
    </source>
</evidence>
<dbReference type="OrthoDB" id="5182912at2759"/>
<dbReference type="SUPFAM" id="SSF48452">
    <property type="entry name" value="TPR-like"/>
    <property type="match status" value="1"/>
</dbReference>
<keyword evidence="2" id="KW-1185">Reference proteome</keyword>
<dbReference type="Proteomes" id="UP000481858">
    <property type="component" value="Unassembled WGS sequence"/>
</dbReference>
<protein>
    <recommendedName>
        <fullName evidence="3">Anaphase-promoting complex subunit 5</fullName>
    </recommendedName>
</protein>
<dbReference type="InParanoid" id="A0A7C8MIP3"/>
<reference evidence="1 2" key="1">
    <citation type="submission" date="2019-12" db="EMBL/GenBank/DDBJ databases">
        <title>Draft genome sequence of the ascomycete Xylaria multiplex DSM 110363.</title>
        <authorList>
            <person name="Buettner E."/>
            <person name="Kellner H."/>
        </authorList>
    </citation>
    <scope>NUCLEOTIDE SEQUENCE [LARGE SCALE GENOMIC DNA]</scope>
    <source>
        <strain evidence="1 2">DSM 110363</strain>
    </source>
</reference>
<dbReference type="InterPro" id="IPR011990">
    <property type="entry name" value="TPR-like_helical_dom_sf"/>
</dbReference>
<evidence type="ECO:0000313" key="2">
    <source>
        <dbReference type="Proteomes" id="UP000481858"/>
    </source>
</evidence>